<dbReference type="SUPFAM" id="SSF52540">
    <property type="entry name" value="P-loop containing nucleoside triphosphate hydrolases"/>
    <property type="match status" value="1"/>
</dbReference>
<name>A0ABV3DAA5_9ACTN</name>
<dbReference type="Gene3D" id="3.40.50.300">
    <property type="entry name" value="P-loop containing nucleotide triphosphate hydrolases"/>
    <property type="match status" value="1"/>
</dbReference>
<evidence type="ECO:0000313" key="2">
    <source>
        <dbReference type="EMBL" id="MEU8132129.1"/>
    </source>
</evidence>
<dbReference type="RefSeq" id="WP_358347456.1">
    <property type="nucleotide sequence ID" value="NZ_JBEZFP010000002.1"/>
</dbReference>
<comment type="caution">
    <text evidence="2">The sequence shown here is derived from an EMBL/GenBank/DDBJ whole genome shotgun (WGS) entry which is preliminary data.</text>
</comment>
<organism evidence="2 3">
    <name type="scientific">Streptodolium elevatio</name>
    <dbReference type="NCBI Taxonomy" id="3157996"/>
    <lineage>
        <taxon>Bacteria</taxon>
        <taxon>Bacillati</taxon>
        <taxon>Actinomycetota</taxon>
        <taxon>Actinomycetes</taxon>
        <taxon>Kitasatosporales</taxon>
        <taxon>Streptomycetaceae</taxon>
        <taxon>Streptodolium</taxon>
    </lineage>
</organism>
<reference evidence="2 3" key="1">
    <citation type="submission" date="2024-06" db="EMBL/GenBank/DDBJ databases">
        <title>The Natural Products Discovery Center: Release of the First 8490 Sequenced Strains for Exploring Actinobacteria Biosynthetic Diversity.</title>
        <authorList>
            <person name="Kalkreuter E."/>
            <person name="Kautsar S.A."/>
            <person name="Yang D."/>
            <person name="Bader C.D."/>
            <person name="Teijaro C.N."/>
            <person name="Fluegel L."/>
            <person name="Davis C.M."/>
            <person name="Simpson J.R."/>
            <person name="Lauterbach L."/>
            <person name="Steele A.D."/>
            <person name="Gui C."/>
            <person name="Meng S."/>
            <person name="Li G."/>
            <person name="Viehrig K."/>
            <person name="Ye F."/>
            <person name="Su P."/>
            <person name="Kiefer A.F."/>
            <person name="Nichols A."/>
            <person name="Cepeda A.J."/>
            <person name="Yan W."/>
            <person name="Fan B."/>
            <person name="Jiang Y."/>
            <person name="Adhikari A."/>
            <person name="Zheng C.-J."/>
            <person name="Schuster L."/>
            <person name="Cowan T.M."/>
            <person name="Smanski M.J."/>
            <person name="Chevrette M.G."/>
            <person name="De Carvalho L.P.S."/>
            <person name="Shen B."/>
        </authorList>
    </citation>
    <scope>NUCLEOTIDE SEQUENCE [LARGE SCALE GENOMIC DNA]</scope>
    <source>
        <strain evidence="2 3">NPDC048946</strain>
    </source>
</reference>
<gene>
    <name evidence="2" type="ORF">AB0C36_01325</name>
</gene>
<dbReference type="InterPro" id="IPR051396">
    <property type="entry name" value="Bact_Antivir_Def_Nuclease"/>
</dbReference>
<dbReference type="EMBL" id="JBEZFP010000002">
    <property type="protein sequence ID" value="MEU8132129.1"/>
    <property type="molecule type" value="Genomic_DNA"/>
</dbReference>
<dbReference type="PANTHER" id="PTHR43581:SF4">
    <property type="entry name" value="ATP_GTP PHOSPHATASE"/>
    <property type="match status" value="1"/>
</dbReference>
<dbReference type="PANTHER" id="PTHR43581">
    <property type="entry name" value="ATP/GTP PHOSPHATASE"/>
    <property type="match status" value="1"/>
</dbReference>
<dbReference type="Pfam" id="PF13304">
    <property type="entry name" value="AAA_21"/>
    <property type="match status" value="1"/>
</dbReference>
<accession>A0ABV3DAA5</accession>
<dbReference type="InterPro" id="IPR027417">
    <property type="entry name" value="P-loop_NTPase"/>
</dbReference>
<proteinExistence type="predicted"/>
<dbReference type="Proteomes" id="UP001551482">
    <property type="component" value="Unassembled WGS sequence"/>
</dbReference>
<feature type="domain" description="ATPase AAA-type core" evidence="1">
    <location>
        <begin position="123"/>
        <end position="345"/>
    </location>
</feature>
<evidence type="ECO:0000259" key="1">
    <source>
        <dbReference type="Pfam" id="PF13304"/>
    </source>
</evidence>
<dbReference type="InterPro" id="IPR003959">
    <property type="entry name" value="ATPase_AAA_core"/>
</dbReference>
<sequence>MDSRDVLLPGLAVQGYRSFGGGMQAIAPLTKVNLLAGQNNAGKSNLLRLAASHLHHKHISFEDLDAPRWSTGAPAATIALARRLTAEDIAELMPQRGPDTTEVHTALRFLTSGPFNLGTDDLMWVRYQAPSSPGAKPSGWRVDGSQVAQALEAVNGNRELMRMLGALHPNQNVQHEQAVRKLLDKLSPLQRLPRFAAVDAFRRMRPLDDEESEAIHNGPGLIAELQKLERPVIGRQDDQERFEAINEFVCSVFEDAAATLEIPHDARTIHVRRGDRVLPLENWGTGYHQVIILAAAATLLRRTVVCIEEPEVHLHPLLQRKLVRYLSEQTDNQYLIATHSAHLLDYECASVFHVRLVGDHTEVHQALTTHELSAVCTDLGYRPSDLLQTNAIIWVEGPTDRLYLRRWLTLTAPELIEGIHYSIMFYGGRLLNHLSADDPAFDDFISLRRLNRHMAILIDSDKTTARGRINATKQRLADEFAAAEAPGFAWVTKCRTIENYLPIPLRVDALKAVRADARLADTDDQWGDPLALIKGGKLDKVALAHAACERLSLADLNRWDLGERLHQTAAFIRRANGLPIAYVVDGPAPDSVEARH</sequence>
<protein>
    <submittedName>
        <fullName evidence="2">AAA family ATPase</fullName>
    </submittedName>
</protein>
<evidence type="ECO:0000313" key="3">
    <source>
        <dbReference type="Proteomes" id="UP001551482"/>
    </source>
</evidence>
<keyword evidence="3" id="KW-1185">Reference proteome</keyword>